<comment type="similarity">
    <text evidence="2 3">Belongs to the small heat shock protein (HSP20) family.</text>
</comment>
<evidence type="ECO:0000259" key="5">
    <source>
        <dbReference type="PROSITE" id="PS01031"/>
    </source>
</evidence>
<proteinExistence type="inferred from homology"/>
<dbReference type="InterPro" id="IPR008978">
    <property type="entry name" value="HSP20-like_chaperone"/>
</dbReference>
<evidence type="ECO:0000313" key="8">
    <source>
        <dbReference type="Proteomes" id="UP000012960"/>
    </source>
</evidence>
<dbReference type="InterPro" id="IPR002068">
    <property type="entry name" value="A-crystallin/Hsp20_dom"/>
</dbReference>
<keyword evidence="1" id="KW-0346">Stress response</keyword>
<dbReference type="Proteomes" id="UP000012960">
    <property type="component" value="Unplaced"/>
</dbReference>
<dbReference type="EnsemblPlants" id="Ma08_t16180.1">
    <property type="protein sequence ID" value="Ma08_p16180.1"/>
    <property type="gene ID" value="Ma08_g16180"/>
</dbReference>
<dbReference type="PANTHER" id="PTHR11527">
    <property type="entry name" value="HEAT-SHOCK PROTEIN 20 FAMILY MEMBER"/>
    <property type="match status" value="1"/>
</dbReference>
<keyword evidence="8" id="KW-1185">Reference proteome</keyword>
<dbReference type="OMA" id="SFFRIDC"/>
<evidence type="ECO:0000256" key="2">
    <source>
        <dbReference type="PROSITE-ProRule" id="PRU00285"/>
    </source>
</evidence>
<dbReference type="Pfam" id="PF00011">
    <property type="entry name" value="HSP20"/>
    <property type="match status" value="1"/>
</dbReference>
<dbReference type="InterPro" id="IPR031107">
    <property type="entry name" value="Small_HSP"/>
</dbReference>
<dbReference type="SUPFAM" id="SSF49764">
    <property type="entry name" value="HSP20-like chaperones"/>
    <property type="match status" value="1"/>
</dbReference>
<reference evidence="7" key="2">
    <citation type="submission" date="2021-05" db="UniProtKB">
        <authorList>
            <consortium name="EnsemblPlants"/>
        </authorList>
    </citation>
    <scope>IDENTIFICATION</scope>
    <source>
        <strain evidence="7">subsp. malaccensis</strain>
    </source>
</reference>
<evidence type="ECO:0000256" key="4">
    <source>
        <dbReference type="SAM" id="MobiDB-lite"/>
    </source>
</evidence>
<dbReference type="Gene3D" id="2.60.40.790">
    <property type="match status" value="1"/>
</dbReference>
<name>A0A804K771_MUSAM</name>
<evidence type="ECO:0000313" key="7">
    <source>
        <dbReference type="EnsemblPlants" id="Ma08_p16180.1"/>
    </source>
</evidence>
<gene>
    <name evidence="6" type="ORF">GSMUA_349520.1</name>
</gene>
<organism evidence="7 8">
    <name type="scientific">Musa acuminata subsp. malaccensis</name>
    <name type="common">Wild banana</name>
    <name type="synonym">Musa malaccensis</name>
    <dbReference type="NCBI Taxonomy" id="214687"/>
    <lineage>
        <taxon>Eukaryota</taxon>
        <taxon>Viridiplantae</taxon>
        <taxon>Streptophyta</taxon>
        <taxon>Embryophyta</taxon>
        <taxon>Tracheophyta</taxon>
        <taxon>Spermatophyta</taxon>
        <taxon>Magnoliopsida</taxon>
        <taxon>Liliopsida</taxon>
        <taxon>Zingiberales</taxon>
        <taxon>Musaceae</taxon>
        <taxon>Musa</taxon>
    </lineage>
</organism>
<sequence>MRRSFFRIDCVRYEFGLCLNGVAMYREGEASSESLVERSYSKFWRQFRLPDKADLDSVSAKLEDGVLMVALLKLALEKIRDRRLVSIAGGDDAGDKAKLQGSSSKAKKVDL</sequence>
<evidence type="ECO:0000256" key="3">
    <source>
        <dbReference type="RuleBase" id="RU003616"/>
    </source>
</evidence>
<reference evidence="6" key="1">
    <citation type="submission" date="2021-03" db="EMBL/GenBank/DDBJ databases">
        <authorList>
            <consortium name="Genoscope - CEA"/>
            <person name="William W."/>
        </authorList>
    </citation>
    <scope>NUCLEOTIDE SEQUENCE</scope>
    <source>
        <strain evidence="6">Doubled-haploid Pahang</strain>
    </source>
</reference>
<dbReference type="InParanoid" id="A0A804K771"/>
<evidence type="ECO:0000256" key="1">
    <source>
        <dbReference type="ARBA" id="ARBA00023016"/>
    </source>
</evidence>
<feature type="region of interest" description="Disordered" evidence="4">
    <location>
        <begin position="89"/>
        <end position="111"/>
    </location>
</feature>
<dbReference type="EMBL" id="HG996472">
    <property type="protein sequence ID" value="CAG1831698.1"/>
    <property type="molecule type" value="Genomic_DNA"/>
</dbReference>
<evidence type="ECO:0000313" key="6">
    <source>
        <dbReference type="EMBL" id="CAG1831698.1"/>
    </source>
</evidence>
<dbReference type="Gramene" id="Ma08_t16180.1">
    <property type="protein sequence ID" value="Ma08_p16180.1"/>
    <property type="gene ID" value="Ma08_g16180"/>
</dbReference>
<dbReference type="PROSITE" id="PS01031">
    <property type="entry name" value="SHSP"/>
    <property type="match status" value="1"/>
</dbReference>
<feature type="domain" description="SHSP" evidence="5">
    <location>
        <begin position="1"/>
        <end position="88"/>
    </location>
</feature>
<protein>
    <submittedName>
        <fullName evidence="6">(wild Malaysian banana) hypothetical protein</fullName>
    </submittedName>
</protein>
<dbReference type="AlphaFoldDB" id="A0A804K771"/>
<accession>A0A804K771</accession>